<evidence type="ECO:0000313" key="1">
    <source>
        <dbReference type="EMBL" id="MBP1936586.1"/>
    </source>
</evidence>
<protein>
    <submittedName>
        <fullName evidence="1">Uncharacterized protein</fullName>
    </submittedName>
</protein>
<evidence type="ECO:0000313" key="2">
    <source>
        <dbReference type="Proteomes" id="UP001519273"/>
    </source>
</evidence>
<dbReference type="EMBL" id="JAGGKP010000001">
    <property type="protein sequence ID" value="MBP1936586.1"/>
    <property type="molecule type" value="Genomic_DNA"/>
</dbReference>
<dbReference type="RefSeq" id="WP_209847096.1">
    <property type="nucleotide sequence ID" value="NZ_CBCRVE010000022.1"/>
</dbReference>
<dbReference type="Pfam" id="PF18950">
    <property type="entry name" value="DUF5694"/>
    <property type="match status" value="1"/>
</dbReference>
<accession>A0ABS4H233</accession>
<name>A0ABS4H233_9BACL</name>
<organism evidence="1 2">
    <name type="scientific">Paenibacillus sediminis</name>
    <dbReference type="NCBI Taxonomy" id="664909"/>
    <lineage>
        <taxon>Bacteria</taxon>
        <taxon>Bacillati</taxon>
        <taxon>Bacillota</taxon>
        <taxon>Bacilli</taxon>
        <taxon>Bacillales</taxon>
        <taxon>Paenibacillaceae</taxon>
        <taxon>Paenibacillus</taxon>
    </lineage>
</organism>
<gene>
    <name evidence="1" type="ORF">J2Z20_001447</name>
</gene>
<sequence>MINKPKMLVLGTFHMRSTPDMYKTEIDNLLSQKRQQEIQEVVDRLKKYKPTKIALEVETKLNERINLQFRQFKTGNFELEVNEVHQVGFRIAADLLHKEIYAIDWMEQGAGTRSVGEIYEWTKAHQPELFHSIFGWIQTKHGTNEANKYKSILDMYRDCNEIAEIRQLHAMNINIARIGYIDQYIGMDWLIWWYQRNLILFSNVARIATSKDDRILLIIGGSHVQILNQFFAESDLFELDNIQNYIY</sequence>
<reference evidence="1 2" key="1">
    <citation type="submission" date="2021-03" db="EMBL/GenBank/DDBJ databases">
        <title>Genomic Encyclopedia of Type Strains, Phase IV (KMG-IV): sequencing the most valuable type-strain genomes for metagenomic binning, comparative biology and taxonomic classification.</title>
        <authorList>
            <person name="Goeker M."/>
        </authorList>
    </citation>
    <scope>NUCLEOTIDE SEQUENCE [LARGE SCALE GENOMIC DNA]</scope>
    <source>
        <strain evidence="1 2">DSM 23491</strain>
    </source>
</reference>
<comment type="caution">
    <text evidence="1">The sequence shown here is derived from an EMBL/GenBank/DDBJ whole genome shotgun (WGS) entry which is preliminary data.</text>
</comment>
<dbReference type="Proteomes" id="UP001519273">
    <property type="component" value="Unassembled WGS sequence"/>
</dbReference>
<dbReference type="InterPro" id="IPR043749">
    <property type="entry name" value="DUF5694"/>
</dbReference>
<proteinExistence type="predicted"/>
<keyword evidence="2" id="KW-1185">Reference proteome</keyword>